<dbReference type="SUPFAM" id="SSF46955">
    <property type="entry name" value="Putative DNA-binding domain"/>
    <property type="match status" value="1"/>
</dbReference>
<dbReference type="SMART" id="SM00422">
    <property type="entry name" value="HTH_MERR"/>
    <property type="match status" value="1"/>
</dbReference>
<accession>A0A2A4YYJ1</accession>
<evidence type="ECO:0000256" key="1">
    <source>
        <dbReference type="ARBA" id="ARBA00022491"/>
    </source>
</evidence>
<dbReference type="GO" id="GO:0003677">
    <property type="term" value="F:DNA binding"/>
    <property type="evidence" value="ECO:0007669"/>
    <property type="project" value="UniProtKB-KW"/>
</dbReference>
<dbReference type="PRINTS" id="PR00040">
    <property type="entry name" value="HTHMERR"/>
</dbReference>
<dbReference type="PANTHER" id="PTHR30204">
    <property type="entry name" value="REDOX-CYCLING DRUG-SENSING TRANSCRIPTIONAL ACTIVATOR SOXR"/>
    <property type="match status" value="1"/>
</dbReference>
<keyword evidence="1" id="KW-0678">Repressor</keyword>
<comment type="caution">
    <text evidence="6">The sequence shown here is derived from an EMBL/GenBank/DDBJ whole genome shotgun (WGS) entry which is preliminary data.</text>
</comment>
<name>A0A2A4YYJ1_9PROT</name>
<evidence type="ECO:0000256" key="3">
    <source>
        <dbReference type="ARBA" id="ARBA00023125"/>
    </source>
</evidence>
<evidence type="ECO:0000259" key="5">
    <source>
        <dbReference type="PROSITE" id="PS50937"/>
    </source>
</evidence>
<dbReference type="InterPro" id="IPR047057">
    <property type="entry name" value="MerR_fam"/>
</dbReference>
<keyword evidence="2" id="KW-0805">Transcription regulation</keyword>
<dbReference type="Gene3D" id="1.10.1660.10">
    <property type="match status" value="1"/>
</dbReference>
<protein>
    <submittedName>
        <fullName evidence="6">MerR family transcriptional regulator</fullName>
    </submittedName>
</protein>
<dbReference type="Pfam" id="PF13411">
    <property type="entry name" value="MerR_1"/>
    <property type="match status" value="1"/>
</dbReference>
<evidence type="ECO:0000256" key="2">
    <source>
        <dbReference type="ARBA" id="ARBA00023015"/>
    </source>
</evidence>
<dbReference type="EMBL" id="NVUS01000014">
    <property type="protein sequence ID" value="PCI99771.1"/>
    <property type="molecule type" value="Genomic_DNA"/>
</dbReference>
<evidence type="ECO:0000313" key="6">
    <source>
        <dbReference type="EMBL" id="PCI99771.1"/>
    </source>
</evidence>
<keyword evidence="4" id="KW-0804">Transcription</keyword>
<feature type="domain" description="HTH merR-type" evidence="5">
    <location>
        <begin position="5"/>
        <end position="74"/>
    </location>
</feature>
<dbReference type="CDD" id="cd04785">
    <property type="entry name" value="HTH_CadR-PbrR-like"/>
    <property type="match status" value="1"/>
</dbReference>
<proteinExistence type="predicted"/>
<reference evidence="6" key="2">
    <citation type="journal article" date="2018" name="ISME J.">
        <title>A dynamic microbial community with high functional redundancy inhabits the cold, oxic subseafloor aquifer.</title>
        <authorList>
            <person name="Tully B.J."/>
            <person name="Wheat C.G."/>
            <person name="Glazer B.T."/>
            <person name="Huber J.A."/>
        </authorList>
    </citation>
    <scope>NUCLEOTIDE SEQUENCE</scope>
    <source>
        <strain evidence="6">NORP83</strain>
    </source>
</reference>
<dbReference type="PANTHER" id="PTHR30204:SF69">
    <property type="entry name" value="MERR-FAMILY TRANSCRIPTIONAL REGULATOR"/>
    <property type="match status" value="1"/>
</dbReference>
<evidence type="ECO:0000256" key="4">
    <source>
        <dbReference type="ARBA" id="ARBA00023163"/>
    </source>
</evidence>
<reference key="1">
    <citation type="submission" date="2017-08" db="EMBL/GenBank/DDBJ databases">
        <title>A dynamic microbial community with high functional redundancy inhabits the cold, oxic subseafloor aquifer.</title>
        <authorList>
            <person name="Tully B.J."/>
            <person name="Wheat C.G."/>
            <person name="Glazer B.T."/>
            <person name="Huber J.A."/>
        </authorList>
    </citation>
    <scope>NUCLEOTIDE SEQUENCE [LARGE SCALE GENOMIC DNA]</scope>
</reference>
<dbReference type="InterPro" id="IPR009061">
    <property type="entry name" value="DNA-bd_dom_put_sf"/>
</dbReference>
<dbReference type="InterPro" id="IPR000551">
    <property type="entry name" value="MerR-type_HTH_dom"/>
</dbReference>
<gene>
    <name evidence="6" type="ORF">COB13_11010</name>
</gene>
<organism evidence="6">
    <name type="scientific">OCS116 cluster bacterium</name>
    <dbReference type="NCBI Taxonomy" id="2030921"/>
    <lineage>
        <taxon>Bacteria</taxon>
        <taxon>Pseudomonadati</taxon>
        <taxon>Pseudomonadota</taxon>
        <taxon>Alphaproteobacteria</taxon>
        <taxon>OCS116 cluster</taxon>
    </lineage>
</organism>
<dbReference type="GO" id="GO:0003700">
    <property type="term" value="F:DNA-binding transcription factor activity"/>
    <property type="evidence" value="ECO:0007669"/>
    <property type="project" value="InterPro"/>
</dbReference>
<keyword evidence="3" id="KW-0238">DNA-binding</keyword>
<dbReference type="AlphaFoldDB" id="A0A2A4YYJ1"/>
<dbReference type="PROSITE" id="PS50937">
    <property type="entry name" value="HTH_MERR_2"/>
    <property type="match status" value="1"/>
</dbReference>
<sequence>MTIQEYTIGELAKLAHTKVQTIRYYEQKTLLDEPVRTEGGQRRYYKAALDKLKFIRHGREMGFSLDDIKELLLLSEARGQTCEQIDAIANAHLERVNSRLKRLQSLQAELTRMIESNQHGEVAHCRIIEVLQDHTHCGEDHGEIEKI</sequence>